<accession>A0A1P8F826</accession>
<dbReference type="RefSeq" id="WP_076004283.1">
    <property type="nucleotide sequence ID" value="NZ_CP018258.1"/>
</dbReference>
<dbReference type="PROSITE" id="PS00409">
    <property type="entry name" value="PROKAR_NTER_METHYL"/>
    <property type="match status" value="1"/>
</dbReference>
<evidence type="ECO:0000313" key="2">
    <source>
        <dbReference type="EMBL" id="APV44617.1"/>
    </source>
</evidence>
<protein>
    <submittedName>
        <fullName evidence="2">Type IV pilus assembly protein PilA</fullName>
    </submittedName>
</protein>
<dbReference type="OrthoDB" id="195052at2"/>
<dbReference type="PANTHER" id="PTHR30093">
    <property type="entry name" value="GENERAL SECRETION PATHWAY PROTEIN G"/>
    <property type="match status" value="1"/>
</dbReference>
<keyword evidence="1" id="KW-1133">Transmembrane helix</keyword>
<dbReference type="Pfam" id="PF07963">
    <property type="entry name" value="N_methyl"/>
    <property type="match status" value="1"/>
</dbReference>
<dbReference type="KEGG" id="dfo:Dform_01289"/>
<dbReference type="STRING" id="1839801.Dform_01289"/>
<evidence type="ECO:0000256" key="1">
    <source>
        <dbReference type="SAM" id="Phobius"/>
    </source>
</evidence>
<dbReference type="EMBL" id="CP018258">
    <property type="protein sequence ID" value="APV44617.1"/>
    <property type="molecule type" value="Genomic_DNA"/>
</dbReference>
<name>A0A1P8F826_9CHLR</name>
<gene>
    <name evidence="2" type="ORF">Dform_01289</name>
</gene>
<dbReference type="InterPro" id="IPR012902">
    <property type="entry name" value="N_methyl_site"/>
</dbReference>
<dbReference type="Proteomes" id="UP000185934">
    <property type="component" value="Chromosome"/>
</dbReference>
<keyword evidence="1" id="KW-0812">Transmembrane</keyword>
<dbReference type="SUPFAM" id="SSF54523">
    <property type="entry name" value="Pili subunits"/>
    <property type="match status" value="1"/>
</dbReference>
<reference evidence="3" key="1">
    <citation type="submission" date="2016-11" db="EMBL/GenBank/DDBJ databases">
        <title>Dehalogenimonas formicexedens sp. nov., a chlorinated alkane respiring bacterium isolated from contaminated groundwater.</title>
        <authorList>
            <person name="Key T.A."/>
            <person name="Bowman K.S."/>
            <person name="Lee I."/>
            <person name="Chun J."/>
            <person name="Albuquerque L."/>
            <person name="da Costa M.S."/>
            <person name="Rainey F.A."/>
            <person name="Moe W.M."/>
        </authorList>
    </citation>
    <scope>NUCLEOTIDE SEQUENCE [LARGE SCALE GENOMIC DNA]</scope>
    <source>
        <strain evidence="3">NSZ-14</strain>
    </source>
</reference>
<dbReference type="Gene3D" id="3.30.700.10">
    <property type="entry name" value="Glycoprotein, Type 4 Pilin"/>
    <property type="match status" value="1"/>
</dbReference>
<sequence>MVSNRTSKRQAGFTLIELLVVIAILGVVAAVAIPNVLSFIGKGNDAAAKQELLNVAAATSAALASNPPVDPTIDDAQIIVGVGVGKFLVQNTEFKYTIDASGNITQGGRVS</sequence>
<evidence type="ECO:0000313" key="3">
    <source>
        <dbReference type="Proteomes" id="UP000185934"/>
    </source>
</evidence>
<dbReference type="AlphaFoldDB" id="A0A1P8F826"/>
<dbReference type="NCBIfam" id="TIGR02532">
    <property type="entry name" value="IV_pilin_GFxxxE"/>
    <property type="match status" value="1"/>
</dbReference>
<feature type="transmembrane region" description="Helical" evidence="1">
    <location>
        <begin position="12"/>
        <end position="33"/>
    </location>
</feature>
<organism evidence="2 3">
    <name type="scientific">Dehalogenimonas formicexedens</name>
    <dbReference type="NCBI Taxonomy" id="1839801"/>
    <lineage>
        <taxon>Bacteria</taxon>
        <taxon>Bacillati</taxon>
        <taxon>Chloroflexota</taxon>
        <taxon>Dehalococcoidia</taxon>
        <taxon>Dehalococcoidales</taxon>
        <taxon>Dehalococcoidaceae</taxon>
        <taxon>Dehalogenimonas</taxon>
    </lineage>
</organism>
<keyword evidence="1" id="KW-0472">Membrane</keyword>
<proteinExistence type="predicted"/>
<dbReference type="InterPro" id="IPR045584">
    <property type="entry name" value="Pilin-like"/>
</dbReference>
<keyword evidence="3" id="KW-1185">Reference proteome</keyword>